<feature type="compositionally biased region" description="Low complexity" evidence="1">
    <location>
        <begin position="130"/>
        <end position="145"/>
    </location>
</feature>
<feature type="compositionally biased region" description="Basic and acidic residues" evidence="1">
    <location>
        <begin position="229"/>
        <end position="243"/>
    </location>
</feature>
<dbReference type="PANTHER" id="PTHR42867:SF1">
    <property type="entry name" value="MEMBRANE PROTEIN-RELATED"/>
    <property type="match status" value="1"/>
</dbReference>
<name>A0A078KLR5_9FIRM</name>
<evidence type="ECO:0000313" key="4">
    <source>
        <dbReference type="Proteomes" id="UP000032431"/>
    </source>
</evidence>
<dbReference type="Pfam" id="PF07136">
    <property type="entry name" value="DUF1385"/>
    <property type="match status" value="1"/>
</dbReference>
<feature type="transmembrane region" description="Helical" evidence="2">
    <location>
        <begin position="375"/>
        <end position="396"/>
    </location>
</feature>
<evidence type="ECO:0000313" key="3">
    <source>
        <dbReference type="EMBL" id="CDZ23412.1"/>
    </source>
</evidence>
<evidence type="ECO:0008006" key="5">
    <source>
        <dbReference type="Google" id="ProtNLM"/>
    </source>
</evidence>
<keyword evidence="2" id="KW-1133">Transmembrane helix</keyword>
<dbReference type="PATRIC" id="fig|29343.3.peg.278"/>
<feature type="transmembrane region" description="Helical" evidence="2">
    <location>
        <begin position="350"/>
        <end position="369"/>
    </location>
</feature>
<keyword evidence="2" id="KW-0472">Membrane</keyword>
<feature type="compositionally biased region" description="Low complexity" evidence="1">
    <location>
        <begin position="103"/>
        <end position="119"/>
    </location>
</feature>
<dbReference type="AlphaFoldDB" id="A0A078KLR5"/>
<sequence>MKNNDNKKIHRTMIGGQAVIEGVMMRGVDKTALAVRKPDGDISLEVWNTSRHDRNSILRLPIIRGVINFVEMLVFGYKTISKSAEIAELAPAEGNPGKLSDTSSSVPEAASAESKSVVEGTTAEGNPGKPSETASSVPEAAPAESKSVVEGTPAEGNPGKLSDTASSVPEAAPAEGKSVVEGTTAEGNPGKPSETASSVSEAAPAEGKSVVEGTTAEGKPAEGTNTEENPEKSSDTDKNESGGDKGMSVATALSMIAGLVIAILLFAVLPTLIIGKTDRFVHWGSMSTIAEGVIKIAIFIGYLALIARMKDIQRVYQYHGAEHKTIYCYEHGDELTPENARKYTRFHPRCGTSFLLIVLIISIIVFSFVTWKTLWLRILLKLLLLPLVVGISYEIIKFAGRHDNSVMRFLLAPGLWLQRLTTREPDDSQLEVAIKALKAVIPDNPEDDLW</sequence>
<keyword evidence="2" id="KW-0812">Transmembrane</keyword>
<protein>
    <recommendedName>
        <fullName evidence="5">DUF1385 domain-containing protein</fullName>
    </recommendedName>
</protein>
<organism evidence="3 4">
    <name type="scientific">[Clostridium] cellulosi</name>
    <dbReference type="NCBI Taxonomy" id="29343"/>
    <lineage>
        <taxon>Bacteria</taxon>
        <taxon>Bacillati</taxon>
        <taxon>Bacillota</taxon>
        <taxon>Clostridia</taxon>
        <taxon>Eubacteriales</taxon>
        <taxon>Oscillospiraceae</taxon>
        <taxon>Oscillospiraceae incertae sedis</taxon>
    </lineage>
</organism>
<proteinExistence type="predicted"/>
<gene>
    <name evidence="3" type="ORF">CCDG5_0269</name>
</gene>
<feature type="region of interest" description="Disordered" evidence="1">
    <location>
        <begin position="92"/>
        <end position="244"/>
    </location>
</feature>
<dbReference type="STRING" id="29343.CCDG5_0269"/>
<feature type="transmembrane region" description="Helical" evidence="2">
    <location>
        <begin position="280"/>
        <end position="305"/>
    </location>
</feature>
<keyword evidence="4" id="KW-1185">Reference proteome</keyword>
<dbReference type="PANTHER" id="PTHR42867">
    <property type="entry name" value="MEMBRANE PROTEIN-RELATED"/>
    <property type="match status" value="1"/>
</dbReference>
<accession>A0A078KLR5</accession>
<feature type="transmembrane region" description="Helical" evidence="2">
    <location>
        <begin position="249"/>
        <end position="274"/>
    </location>
</feature>
<evidence type="ECO:0000256" key="2">
    <source>
        <dbReference type="SAM" id="Phobius"/>
    </source>
</evidence>
<dbReference type="Proteomes" id="UP000032431">
    <property type="component" value="Chromosome I"/>
</dbReference>
<dbReference type="HOGENOM" id="CLU_038140_1_0_9"/>
<dbReference type="InterPro" id="IPR010787">
    <property type="entry name" value="DUF1385"/>
</dbReference>
<evidence type="ECO:0000256" key="1">
    <source>
        <dbReference type="SAM" id="MobiDB-lite"/>
    </source>
</evidence>
<dbReference type="EMBL" id="LM995447">
    <property type="protein sequence ID" value="CDZ23412.1"/>
    <property type="molecule type" value="Genomic_DNA"/>
</dbReference>
<reference evidence="4" key="1">
    <citation type="submission" date="2014-07" db="EMBL/GenBank/DDBJ databases">
        <authorList>
            <person name="Wibberg D."/>
        </authorList>
    </citation>
    <scope>NUCLEOTIDE SEQUENCE [LARGE SCALE GENOMIC DNA]</scope>
    <source>
        <strain evidence="4">DG5</strain>
    </source>
</reference>
<dbReference type="KEGG" id="ccel:CCDG5_0269"/>